<evidence type="ECO:0000313" key="3">
    <source>
        <dbReference type="EMBL" id="GAA4103058.1"/>
    </source>
</evidence>
<evidence type="ECO:0000256" key="1">
    <source>
        <dbReference type="ARBA" id="ARBA00022729"/>
    </source>
</evidence>
<comment type="caution">
    <text evidence="3">The sequence shown here is derived from an EMBL/GenBank/DDBJ whole genome shotgun (WGS) entry which is preliminary data.</text>
</comment>
<keyword evidence="4" id="KW-1185">Reference proteome</keyword>
<dbReference type="PANTHER" id="PTHR43037:SF1">
    <property type="entry name" value="BLL1128 PROTEIN"/>
    <property type="match status" value="1"/>
</dbReference>
<accession>A0ABP7X3K2</accession>
<protein>
    <recommendedName>
        <fullName evidence="2">Phospholipase/carboxylesterase/thioesterase domain-containing protein</fullName>
    </recommendedName>
</protein>
<keyword evidence="1" id="KW-0732">Signal</keyword>
<dbReference type="Gene3D" id="3.40.50.1820">
    <property type="entry name" value="alpha/beta hydrolase"/>
    <property type="match status" value="1"/>
</dbReference>
<dbReference type="PANTHER" id="PTHR43037">
    <property type="entry name" value="UNNAMED PRODUCT-RELATED"/>
    <property type="match status" value="1"/>
</dbReference>
<gene>
    <name evidence="3" type="ORF">GCM10022392_30350</name>
</gene>
<evidence type="ECO:0000259" key="2">
    <source>
        <dbReference type="Pfam" id="PF02230"/>
    </source>
</evidence>
<dbReference type="EMBL" id="BAABCV010000012">
    <property type="protein sequence ID" value="GAA4103058.1"/>
    <property type="molecule type" value="Genomic_DNA"/>
</dbReference>
<evidence type="ECO:0000313" key="4">
    <source>
        <dbReference type="Proteomes" id="UP001500841"/>
    </source>
</evidence>
<sequence length="243" mass="26873">MLAANCFAQRERFTAKKFVDKAGDTLRYCILDPDHDTLRSTPLVIFLHGSGERGLDNQAQLKWGAMNFATDQMMAMHPAVVIAPQCPPGQQWANVERTRNSAQGTLNAQPSKSMQALRELIDQIIKTQHIDTKRIYITGLSMGGFGTFDALERYPDLFAAALPVCGGGDASKISVAAHVPMWICAGADDPTVNNQYSVDMLLELRKAGAHPGFTLYPETGHLSWLSVYSDPHIIEWLFSQHKK</sequence>
<proteinExistence type="predicted"/>
<dbReference type="SUPFAM" id="SSF53474">
    <property type="entry name" value="alpha/beta-Hydrolases"/>
    <property type="match status" value="1"/>
</dbReference>
<organism evidence="3 4">
    <name type="scientific">Mucilaginibacter panaciglaebae</name>
    <dbReference type="NCBI Taxonomy" id="502331"/>
    <lineage>
        <taxon>Bacteria</taxon>
        <taxon>Pseudomonadati</taxon>
        <taxon>Bacteroidota</taxon>
        <taxon>Sphingobacteriia</taxon>
        <taxon>Sphingobacteriales</taxon>
        <taxon>Sphingobacteriaceae</taxon>
        <taxon>Mucilaginibacter</taxon>
    </lineage>
</organism>
<name>A0ABP7X3K2_9SPHI</name>
<dbReference type="InterPro" id="IPR003140">
    <property type="entry name" value="PLipase/COase/thioEstase"/>
</dbReference>
<reference evidence="4" key="1">
    <citation type="journal article" date="2019" name="Int. J. Syst. Evol. Microbiol.">
        <title>The Global Catalogue of Microorganisms (GCM) 10K type strain sequencing project: providing services to taxonomists for standard genome sequencing and annotation.</title>
        <authorList>
            <consortium name="The Broad Institute Genomics Platform"/>
            <consortium name="The Broad Institute Genome Sequencing Center for Infectious Disease"/>
            <person name="Wu L."/>
            <person name="Ma J."/>
        </authorList>
    </citation>
    <scope>NUCLEOTIDE SEQUENCE [LARGE SCALE GENOMIC DNA]</scope>
    <source>
        <strain evidence="4">JCM 17085</strain>
    </source>
</reference>
<dbReference type="Pfam" id="PF02230">
    <property type="entry name" value="Abhydrolase_2"/>
    <property type="match status" value="1"/>
</dbReference>
<dbReference type="Proteomes" id="UP001500841">
    <property type="component" value="Unassembled WGS sequence"/>
</dbReference>
<dbReference type="InterPro" id="IPR029058">
    <property type="entry name" value="AB_hydrolase_fold"/>
</dbReference>
<dbReference type="InterPro" id="IPR050955">
    <property type="entry name" value="Plant_Biomass_Hydrol_Est"/>
</dbReference>
<feature type="domain" description="Phospholipase/carboxylesterase/thioesterase" evidence="2">
    <location>
        <begin position="39"/>
        <end position="224"/>
    </location>
</feature>